<evidence type="ECO:0000313" key="3">
    <source>
        <dbReference type="Proteomes" id="UP000646776"/>
    </source>
</evidence>
<dbReference type="RefSeq" id="WP_189717997.1">
    <property type="nucleotide sequence ID" value="NZ_BMSA01000045.1"/>
</dbReference>
<name>A0A918HRH4_9ACTN</name>
<accession>A0A918HRH4</accession>
<dbReference type="Pfam" id="PF06114">
    <property type="entry name" value="Peptidase_M78"/>
    <property type="match status" value="1"/>
</dbReference>
<dbReference type="EMBL" id="BMSA01000045">
    <property type="protein sequence ID" value="GGT94531.1"/>
    <property type="molecule type" value="Genomic_DNA"/>
</dbReference>
<dbReference type="InterPro" id="IPR010359">
    <property type="entry name" value="IrrE_HExxH"/>
</dbReference>
<sequence>MQSTVRSCRRRVDGLRWTARVRGQLAILREARAAARLIRKDFGFADVLDIDSLVDLVARRRGKPISVLYLALPLGVSAFCIATPERDFVAVDGKASELTQLSSIAHELGHLLFDDSEDAEVPLETGDGNPLSRDLALQIAPALHPDAVTAFFERSHYDSRIERKVEAWATVMVDRNIALRQPEAHGFTTTFTHRRTGV</sequence>
<keyword evidence="3" id="KW-1185">Reference proteome</keyword>
<protein>
    <recommendedName>
        <fullName evidence="1">IrrE N-terminal-like domain-containing protein</fullName>
    </recommendedName>
</protein>
<proteinExistence type="predicted"/>
<evidence type="ECO:0000259" key="1">
    <source>
        <dbReference type="Pfam" id="PF06114"/>
    </source>
</evidence>
<evidence type="ECO:0000313" key="2">
    <source>
        <dbReference type="EMBL" id="GGT94531.1"/>
    </source>
</evidence>
<comment type="caution">
    <text evidence="2">The sequence shown here is derived from an EMBL/GenBank/DDBJ whole genome shotgun (WGS) entry which is preliminary data.</text>
</comment>
<reference evidence="2" key="2">
    <citation type="submission" date="2020-09" db="EMBL/GenBank/DDBJ databases">
        <authorList>
            <person name="Sun Q."/>
            <person name="Ohkuma M."/>
        </authorList>
    </citation>
    <scope>NUCLEOTIDE SEQUENCE</scope>
    <source>
        <strain evidence="2">JCM 4125</strain>
    </source>
</reference>
<dbReference type="AlphaFoldDB" id="A0A918HRH4"/>
<reference evidence="2" key="1">
    <citation type="journal article" date="2014" name="Int. J. Syst. Evol. Microbiol.">
        <title>Complete genome sequence of Corynebacterium casei LMG S-19264T (=DSM 44701T), isolated from a smear-ripened cheese.</title>
        <authorList>
            <consortium name="US DOE Joint Genome Institute (JGI-PGF)"/>
            <person name="Walter F."/>
            <person name="Albersmeier A."/>
            <person name="Kalinowski J."/>
            <person name="Ruckert C."/>
        </authorList>
    </citation>
    <scope>NUCLEOTIDE SEQUENCE</scope>
    <source>
        <strain evidence="2">JCM 4125</strain>
    </source>
</reference>
<dbReference type="Proteomes" id="UP000646776">
    <property type="component" value="Unassembled WGS sequence"/>
</dbReference>
<gene>
    <name evidence="2" type="ORF">GCM10010226_85390</name>
</gene>
<feature type="domain" description="IrrE N-terminal-like" evidence="1">
    <location>
        <begin position="65"/>
        <end position="123"/>
    </location>
</feature>
<organism evidence="2 3">
    <name type="scientific">Streptomyces phaeofaciens</name>
    <dbReference type="NCBI Taxonomy" id="68254"/>
    <lineage>
        <taxon>Bacteria</taxon>
        <taxon>Bacillati</taxon>
        <taxon>Actinomycetota</taxon>
        <taxon>Actinomycetes</taxon>
        <taxon>Kitasatosporales</taxon>
        <taxon>Streptomycetaceae</taxon>
        <taxon>Streptomyces</taxon>
    </lineage>
</organism>